<keyword evidence="4" id="KW-0378">Hydrolase</keyword>
<dbReference type="NCBIfam" id="NF008521">
    <property type="entry name" value="PRK11448.1"/>
    <property type="match status" value="1"/>
</dbReference>
<dbReference type="PANTHER" id="PTHR47396:SF1">
    <property type="entry name" value="ATP-DEPENDENT HELICASE IRC3-RELATED"/>
    <property type="match status" value="1"/>
</dbReference>
<dbReference type="InterPro" id="IPR006935">
    <property type="entry name" value="Helicase/UvrB_N"/>
</dbReference>
<dbReference type="PROSITE" id="PS51192">
    <property type="entry name" value="HELICASE_ATP_BIND_1"/>
    <property type="match status" value="1"/>
</dbReference>
<evidence type="ECO:0000256" key="1">
    <source>
        <dbReference type="SAM" id="Coils"/>
    </source>
</evidence>
<feature type="coiled-coil region" evidence="1">
    <location>
        <begin position="141"/>
        <end position="168"/>
    </location>
</feature>
<organism evidence="4 5">
    <name type="scientific">Ancylomarina longa</name>
    <dbReference type="NCBI Taxonomy" id="2487017"/>
    <lineage>
        <taxon>Bacteria</taxon>
        <taxon>Pseudomonadati</taxon>
        <taxon>Bacteroidota</taxon>
        <taxon>Bacteroidia</taxon>
        <taxon>Marinilabiliales</taxon>
        <taxon>Marinifilaceae</taxon>
        <taxon>Ancylomarina</taxon>
    </lineage>
</organism>
<dbReference type="EMBL" id="RJJX01000005">
    <property type="protein sequence ID" value="RUT78949.1"/>
    <property type="molecule type" value="Genomic_DNA"/>
</dbReference>
<dbReference type="OrthoDB" id="9758243at2"/>
<comment type="caution">
    <text evidence="4">The sequence shown here is derived from an EMBL/GenBank/DDBJ whole genome shotgun (WGS) entry which is preliminary data.</text>
</comment>
<dbReference type="AlphaFoldDB" id="A0A434AX00"/>
<dbReference type="InterPro" id="IPR050742">
    <property type="entry name" value="Helicase_Restrict-Modif_Enz"/>
</dbReference>
<keyword evidence="1" id="KW-0175">Coiled coil</keyword>
<keyword evidence="4" id="KW-0255">Endonuclease</keyword>
<dbReference type="InterPro" id="IPR014001">
    <property type="entry name" value="Helicase_ATP-bd"/>
</dbReference>
<evidence type="ECO:0000313" key="5">
    <source>
        <dbReference type="Proteomes" id="UP000282985"/>
    </source>
</evidence>
<keyword evidence="5" id="KW-1185">Reference proteome</keyword>
<proteinExistence type="predicted"/>
<evidence type="ECO:0000313" key="4">
    <source>
        <dbReference type="EMBL" id="RUT78949.1"/>
    </source>
</evidence>
<evidence type="ECO:0000259" key="2">
    <source>
        <dbReference type="PROSITE" id="PS51192"/>
    </source>
</evidence>
<dbReference type="CDD" id="cd18799">
    <property type="entry name" value="SF2_C_EcoAI-like"/>
    <property type="match status" value="1"/>
</dbReference>
<dbReference type="GO" id="GO:0006304">
    <property type="term" value="P:DNA modification"/>
    <property type="evidence" value="ECO:0007669"/>
    <property type="project" value="InterPro"/>
</dbReference>
<dbReference type="GO" id="GO:0003677">
    <property type="term" value="F:DNA binding"/>
    <property type="evidence" value="ECO:0007669"/>
    <property type="project" value="InterPro"/>
</dbReference>
<dbReference type="SMART" id="SM00490">
    <property type="entry name" value="HELICc"/>
    <property type="match status" value="1"/>
</dbReference>
<reference evidence="4 5" key="1">
    <citation type="submission" date="2018-11" db="EMBL/GenBank/DDBJ databases">
        <title>Parancylomarina longa gen. nov., sp. nov., isolated from sediments of southern Okinawa.</title>
        <authorList>
            <person name="Fu T."/>
        </authorList>
    </citation>
    <scope>NUCLEOTIDE SEQUENCE [LARGE SCALE GENOMIC DNA]</scope>
    <source>
        <strain evidence="4 5">T3-2 S1-C</strain>
    </source>
</reference>
<name>A0A434AX00_9BACT</name>
<accession>A0A434AX00</accession>
<dbReference type="GO" id="GO:0009035">
    <property type="term" value="F:type I site-specific deoxyribonuclease activity"/>
    <property type="evidence" value="ECO:0007669"/>
    <property type="project" value="UniProtKB-EC"/>
</dbReference>
<dbReference type="PROSITE" id="PS51194">
    <property type="entry name" value="HELICASE_CTER"/>
    <property type="match status" value="1"/>
</dbReference>
<dbReference type="GO" id="GO:0005524">
    <property type="term" value="F:ATP binding"/>
    <property type="evidence" value="ECO:0007669"/>
    <property type="project" value="InterPro"/>
</dbReference>
<keyword evidence="4" id="KW-0540">Nuclease</keyword>
<dbReference type="CDD" id="cd18032">
    <property type="entry name" value="DEXHc_RE_I_III_res"/>
    <property type="match status" value="1"/>
</dbReference>
<gene>
    <name evidence="4" type="ORF">DLK05_05560</name>
</gene>
<dbReference type="GO" id="GO:0005829">
    <property type="term" value="C:cytosol"/>
    <property type="evidence" value="ECO:0007669"/>
    <property type="project" value="TreeGrafter"/>
</dbReference>
<dbReference type="PANTHER" id="PTHR47396">
    <property type="entry name" value="TYPE I RESTRICTION ENZYME ECOKI R PROTEIN"/>
    <property type="match status" value="1"/>
</dbReference>
<dbReference type="SUPFAM" id="SSF52540">
    <property type="entry name" value="P-loop containing nucleoside triphosphate hydrolases"/>
    <property type="match status" value="1"/>
</dbReference>
<dbReference type="InterPro" id="IPR013670">
    <property type="entry name" value="EcoEI_R_C_dom"/>
</dbReference>
<dbReference type="Pfam" id="PF04851">
    <property type="entry name" value="ResIII"/>
    <property type="match status" value="1"/>
</dbReference>
<dbReference type="InterPro" id="IPR027417">
    <property type="entry name" value="P-loop_NTPase"/>
</dbReference>
<dbReference type="InterPro" id="IPR001650">
    <property type="entry name" value="Helicase_C-like"/>
</dbReference>
<feature type="domain" description="Helicase C-terminal" evidence="3">
    <location>
        <begin position="652"/>
        <end position="822"/>
    </location>
</feature>
<dbReference type="Gene3D" id="3.40.50.300">
    <property type="entry name" value="P-loop containing nucleotide triphosphate hydrolases"/>
    <property type="match status" value="2"/>
</dbReference>
<dbReference type="Gene3D" id="3.90.1570.30">
    <property type="match status" value="1"/>
</dbReference>
<dbReference type="Proteomes" id="UP000282985">
    <property type="component" value="Unassembled WGS sequence"/>
</dbReference>
<dbReference type="Pfam" id="PF00271">
    <property type="entry name" value="Helicase_C"/>
    <property type="match status" value="1"/>
</dbReference>
<protein>
    <submittedName>
        <fullName evidence="4">Type I restriction-modification system endonuclease</fullName>
        <ecNumber evidence="4">3.1.21.3</ecNumber>
    </submittedName>
</protein>
<sequence>MTTKTNFDFLIEEYSFLANLGKAAELYVYSDPAASMTKTRTFGEKLCQALLDMFGIDYGEKKQFNNYLREIKKNDLAPTQVVDLLYTIKNHGNLAVHDDDGNVDKAITCLLSAFKCSKWFVLTYAVKRSGVEELRFFKPVKVDSSMELSDLNKRIKDWENKYIDLQKEYKLKFKNLQVDKSRNPIEDGRRFASKINLSEAETRKIIDRKLAQVGWEVDSVNLNYKKNGTLPKAGKYMAIAEWKCGRGWSDYALFCGKELLGLIEAKRYGKDVISDLSQAKEDAINLEEAEDIQLIKMNGNVRVPFLFATNGRDFHPQLPTKSGIWFLDSRVKSNIAEPLKGWMGPHDLKHLLKFDANIGDESLKKDSIEYLKSENGLWLRYYQIEAIQAVEELLCEKPETKQALLAMATGTGKTRTVLGLAYRLIKAKRFKRILFLVDRKSLGEQALDSFVDVPIEKISTFEDNYDIKKLKDRFPDLETKLHVSTVQGLVQRLFYSDNGQIPSVGAYDCIIVDEAHRGYILDKEIDEDQLGFKDQKDYMSKYKMVIDYFDAFVLGLTATPALHTIEIFGKPIYRYTYEQAVLDDFLIPYEPPYLLKTEQNTNGVTWKSGDKPMAYDKSEDKIVELDALEDEISFEIEHFNKKILTPEFNKTIVKELCKFINPEKKEKTLVFAANDDHADELVNLFKIEFKEAGYDIEDDTVMKITGSVVKPDPQQRITNFKNEDTPNVVVTVDLLTTGIDVPKICNLVFMRRVNSRILYEQMIGRATRKCESLKKEIFRIFDAVDIYSNMQEVSSMQPMVAKQSQNFASMIEEFDLMETNEVVDKQIKQILIKYNRKKKRLPTTELESFQSISGGLTPDQFQNEIQKAQDNGDGQMYIQENFKVFKYLDAYKNKENVILIANEEDKLLSVERDYDITVSGEDFLNKFQDFVINNPNHIAAVTTICKSPKELDRVSLKELRVLLKQNGFSKERLNAAWTETKNQDIGADIISFIRTMALGDSLISHEERILSAMSRVRQQRKWDAIQKKWLDSFEKQLLRQSILKIEDLDKNPFAKKGGVRIINKAFDGNVEQVLDLISDELYAQLA</sequence>
<dbReference type="Pfam" id="PF08463">
    <property type="entry name" value="EcoEI_R_C"/>
    <property type="match status" value="1"/>
</dbReference>
<dbReference type="RefSeq" id="WP_127343006.1">
    <property type="nucleotide sequence ID" value="NZ_RJJX01000005.1"/>
</dbReference>
<dbReference type="EC" id="3.1.21.3" evidence="4"/>
<dbReference type="SMART" id="SM00487">
    <property type="entry name" value="DEXDc"/>
    <property type="match status" value="1"/>
</dbReference>
<feature type="domain" description="Helicase ATP-binding" evidence="2">
    <location>
        <begin position="394"/>
        <end position="578"/>
    </location>
</feature>
<evidence type="ECO:0000259" key="3">
    <source>
        <dbReference type="PROSITE" id="PS51194"/>
    </source>
</evidence>